<dbReference type="AlphaFoldDB" id="A0A1I2FAB2"/>
<organism evidence="1 2">
    <name type="scientific">Spirosoma endophyticum</name>
    <dbReference type="NCBI Taxonomy" id="662367"/>
    <lineage>
        <taxon>Bacteria</taxon>
        <taxon>Pseudomonadati</taxon>
        <taxon>Bacteroidota</taxon>
        <taxon>Cytophagia</taxon>
        <taxon>Cytophagales</taxon>
        <taxon>Cytophagaceae</taxon>
        <taxon>Spirosoma</taxon>
    </lineage>
</organism>
<dbReference type="OrthoDB" id="8773923at2"/>
<dbReference type="EMBL" id="FOLQ01000025">
    <property type="protein sequence ID" value="SFF01727.1"/>
    <property type="molecule type" value="Genomic_DNA"/>
</dbReference>
<keyword evidence="2" id="KW-1185">Reference proteome</keyword>
<dbReference type="Proteomes" id="UP000198598">
    <property type="component" value="Unassembled WGS sequence"/>
</dbReference>
<sequence length="269" mass="30738">MAKQVKKITQFPEYILRDWETSDGVNFAIALRRITGWLLHVDWWSPTNDKEVVENMKSLRVYIGNNSSQIYDFKGKQSLTVYIKNIIQPIAQKRGANQGVLVTRFYSESELFKLPLRVKPDESRIHTAQKLIMANKDFLAKIPKRQAPNVPAHIAADFTFRSCNPFATALGYLRNFKPVALIAKIYSPLFGGSQLGYVHSFVLDNTGNAVDIWGKDTVENIAQRFGVIAYEVSEEEHVTVNQKLKANSPEKYEELYDKSVAIINEYFIE</sequence>
<reference evidence="1 2" key="1">
    <citation type="submission" date="2016-10" db="EMBL/GenBank/DDBJ databases">
        <authorList>
            <person name="de Groot N.N."/>
        </authorList>
    </citation>
    <scope>NUCLEOTIDE SEQUENCE [LARGE SCALE GENOMIC DNA]</scope>
    <source>
        <strain evidence="1 2">DSM 26130</strain>
    </source>
</reference>
<proteinExistence type="predicted"/>
<gene>
    <name evidence="1" type="ORF">SAMN05216167_1255</name>
</gene>
<accession>A0A1I2FAB2</accession>
<evidence type="ECO:0000313" key="2">
    <source>
        <dbReference type="Proteomes" id="UP000198598"/>
    </source>
</evidence>
<protein>
    <submittedName>
        <fullName evidence="1">Uncharacterized protein</fullName>
    </submittedName>
</protein>
<name>A0A1I2FAB2_9BACT</name>
<evidence type="ECO:0000313" key="1">
    <source>
        <dbReference type="EMBL" id="SFF01727.1"/>
    </source>
</evidence>
<dbReference type="RefSeq" id="WP_093833660.1">
    <property type="nucleotide sequence ID" value="NZ_FOLQ01000025.1"/>
</dbReference>